<dbReference type="Pfam" id="PF00271">
    <property type="entry name" value="Helicase_C"/>
    <property type="match status" value="1"/>
</dbReference>
<dbReference type="SUPFAM" id="SSF52540">
    <property type="entry name" value="P-loop containing nucleoside triphosphate hydrolases"/>
    <property type="match status" value="1"/>
</dbReference>
<evidence type="ECO:0000313" key="5">
    <source>
        <dbReference type="WBParaSite" id="SMTH1_52710.1"/>
    </source>
</evidence>
<feature type="domain" description="Helicase C-terminal" evidence="3">
    <location>
        <begin position="127"/>
        <end position="285"/>
    </location>
</feature>
<feature type="region of interest" description="Disordered" evidence="2">
    <location>
        <begin position="321"/>
        <end position="349"/>
    </location>
</feature>
<evidence type="ECO:0000256" key="2">
    <source>
        <dbReference type="SAM" id="MobiDB-lite"/>
    </source>
</evidence>
<dbReference type="Proteomes" id="UP000050791">
    <property type="component" value="Unassembled WGS sequence"/>
</dbReference>
<dbReference type="GO" id="GO:0016787">
    <property type="term" value="F:hydrolase activity"/>
    <property type="evidence" value="ECO:0007669"/>
    <property type="project" value="UniProtKB-KW"/>
</dbReference>
<dbReference type="GO" id="GO:0006281">
    <property type="term" value="P:DNA repair"/>
    <property type="evidence" value="ECO:0007669"/>
    <property type="project" value="TreeGrafter"/>
</dbReference>
<accession>A0AA85BGI1</accession>
<dbReference type="GO" id="GO:0031297">
    <property type="term" value="P:replication fork processing"/>
    <property type="evidence" value="ECO:0007669"/>
    <property type="project" value="TreeGrafter"/>
</dbReference>
<feature type="region of interest" description="Disordered" evidence="2">
    <location>
        <begin position="367"/>
        <end position="404"/>
    </location>
</feature>
<sequence length="484" mass="55213">MSRPAELFPQISAISPNLFQGGFHEFGLRYCSAKECPWGWDYSGCSNMTELQLVLEKSIMIRRVKADVLSQLPAKRRELVVLDPSIIKKGSLGRHAKTMLTDKLSSKEKRSALFEYFHATGSVKLPAIEQYVLDIIECGHKFLLFAHHTDVLDSLDKLLSEKSIRFIRIDGRTNSEQRSVVCQIFQNEDDCRVALLSITAAGTGLHLTAANLVIFAELFWNPGVLVQAEDRAYRIGQMDSVLIRYLIAEQTADDFIWPLVERKLEVLSKAGLNRETFRMTDSTTRLGSNKLEQQKILDYFKEELNDFEEWENFDTVSSVINEESSNTHSQNDKKIDNNNDHQNKVKSKNDSLMNQIHLTEPKMTTSLFRSKSQSSVINNTTPNKNNPRKRLLVPSSPESNHSEIFSNEFNDNIDEDDLIWADDEDDDFVEQIDESDITDNNIEEFSGNDEYLLSEAVKIAEAAEVDWLTEGLIKEDTDDIEINQ</sequence>
<dbReference type="CDD" id="cd18793">
    <property type="entry name" value="SF2_C_SNF"/>
    <property type="match status" value="1"/>
</dbReference>
<feature type="compositionally biased region" description="Polar residues" evidence="2">
    <location>
        <begin position="367"/>
        <end position="377"/>
    </location>
</feature>
<dbReference type="PROSITE" id="PS51194">
    <property type="entry name" value="HELICASE_CTER"/>
    <property type="match status" value="1"/>
</dbReference>
<organism evidence="4 5">
    <name type="scientific">Schistosoma mattheei</name>
    <dbReference type="NCBI Taxonomy" id="31246"/>
    <lineage>
        <taxon>Eukaryota</taxon>
        <taxon>Metazoa</taxon>
        <taxon>Spiralia</taxon>
        <taxon>Lophotrochozoa</taxon>
        <taxon>Platyhelminthes</taxon>
        <taxon>Trematoda</taxon>
        <taxon>Digenea</taxon>
        <taxon>Strigeidida</taxon>
        <taxon>Schistosomatoidea</taxon>
        <taxon>Schistosomatidae</taxon>
        <taxon>Schistosoma</taxon>
    </lineage>
</organism>
<proteinExistence type="predicted"/>
<reference evidence="5" key="1">
    <citation type="submission" date="2023-11" db="UniProtKB">
        <authorList>
            <consortium name="WormBaseParasite"/>
        </authorList>
    </citation>
    <scope>IDENTIFICATION</scope>
</reference>
<dbReference type="PANTHER" id="PTHR45766">
    <property type="entry name" value="DNA ANNEALING HELICASE AND ENDONUCLEASE ZRANB3 FAMILY MEMBER"/>
    <property type="match status" value="1"/>
</dbReference>
<name>A0AA85BGI1_9TREM</name>
<dbReference type="AlphaFoldDB" id="A0AA85BGI1"/>
<dbReference type="InterPro" id="IPR027417">
    <property type="entry name" value="P-loop_NTPase"/>
</dbReference>
<dbReference type="GO" id="GO:0043596">
    <property type="term" value="C:nuclear replication fork"/>
    <property type="evidence" value="ECO:0007669"/>
    <property type="project" value="TreeGrafter"/>
</dbReference>
<feature type="compositionally biased region" description="Basic and acidic residues" evidence="2">
    <location>
        <begin position="330"/>
        <end position="349"/>
    </location>
</feature>
<evidence type="ECO:0000256" key="1">
    <source>
        <dbReference type="ARBA" id="ARBA00022801"/>
    </source>
</evidence>
<protein>
    <recommendedName>
        <fullName evidence="3">Helicase C-terminal domain-containing protein</fullName>
    </recommendedName>
</protein>
<dbReference type="Gene3D" id="3.40.50.300">
    <property type="entry name" value="P-loop containing nucleotide triphosphate hydrolases"/>
    <property type="match status" value="1"/>
</dbReference>
<dbReference type="WBParaSite" id="SMTH1_52710.1">
    <property type="protein sequence ID" value="SMTH1_52710.1"/>
    <property type="gene ID" value="SMTH1_52710"/>
</dbReference>
<evidence type="ECO:0000313" key="4">
    <source>
        <dbReference type="Proteomes" id="UP000050791"/>
    </source>
</evidence>
<dbReference type="InterPro" id="IPR049730">
    <property type="entry name" value="SNF2/RAD54-like_C"/>
</dbReference>
<dbReference type="InterPro" id="IPR001650">
    <property type="entry name" value="Helicase_C-like"/>
</dbReference>
<dbReference type="SMART" id="SM00490">
    <property type="entry name" value="HELICc"/>
    <property type="match status" value="1"/>
</dbReference>
<keyword evidence="1" id="KW-0378">Hydrolase</keyword>
<evidence type="ECO:0000259" key="3">
    <source>
        <dbReference type="PROSITE" id="PS51194"/>
    </source>
</evidence>
<dbReference type="PANTHER" id="PTHR45766:SF6">
    <property type="entry name" value="SWI_SNF-RELATED MATRIX-ASSOCIATED ACTIN-DEPENDENT REGULATOR OF CHROMATIN SUBFAMILY A-LIKE PROTEIN 1"/>
    <property type="match status" value="1"/>
</dbReference>